<evidence type="ECO:0000256" key="1">
    <source>
        <dbReference type="SAM" id="MobiDB-lite"/>
    </source>
</evidence>
<reference evidence="4" key="1">
    <citation type="submission" date="2016-10" db="EMBL/GenBank/DDBJ databases">
        <title>Frankia sp. NRRL B-16386 Genome sequencing.</title>
        <authorList>
            <person name="Ghodhbane-Gtari F."/>
            <person name="Swanson E."/>
            <person name="Gueddou A."/>
            <person name="Hezbri K."/>
            <person name="Ktari K."/>
            <person name="Nouioui I."/>
            <person name="Morris K."/>
            <person name="Simpson S."/>
            <person name="Abebe-Akele F."/>
            <person name="Thomas K."/>
            <person name="Gtari M."/>
            <person name="Tisa L.S."/>
        </authorList>
    </citation>
    <scope>NUCLEOTIDE SEQUENCE [LARGE SCALE GENOMIC DNA]</scope>
    <source>
        <strain evidence="4">NRRL B-16386</strain>
    </source>
</reference>
<evidence type="ECO:0000259" key="2">
    <source>
        <dbReference type="Pfam" id="PF14016"/>
    </source>
</evidence>
<dbReference type="EMBL" id="MOMC01000024">
    <property type="protein sequence ID" value="ONH30609.1"/>
    <property type="molecule type" value="Genomic_DNA"/>
</dbReference>
<protein>
    <recommendedName>
        <fullName evidence="2">DUF4232 domain-containing protein</fullName>
    </recommendedName>
</protein>
<feature type="region of interest" description="Disordered" evidence="1">
    <location>
        <begin position="53"/>
        <end position="87"/>
    </location>
</feature>
<dbReference type="RefSeq" id="WP_076816703.1">
    <property type="nucleotide sequence ID" value="NZ_MOMC01000024.1"/>
</dbReference>
<dbReference type="Proteomes" id="UP000188929">
    <property type="component" value="Unassembled WGS sequence"/>
</dbReference>
<evidence type="ECO:0000313" key="3">
    <source>
        <dbReference type="EMBL" id="ONH30609.1"/>
    </source>
</evidence>
<organism evidence="3 4">
    <name type="scientific">Pseudofrankia asymbiotica</name>
    <dbReference type="NCBI Taxonomy" id="1834516"/>
    <lineage>
        <taxon>Bacteria</taxon>
        <taxon>Bacillati</taxon>
        <taxon>Actinomycetota</taxon>
        <taxon>Actinomycetes</taxon>
        <taxon>Frankiales</taxon>
        <taxon>Frankiaceae</taxon>
        <taxon>Pseudofrankia</taxon>
    </lineage>
</organism>
<name>A0A1V2ICJ2_9ACTN</name>
<comment type="caution">
    <text evidence="3">The sequence shown here is derived from an EMBL/GenBank/DDBJ whole genome shotgun (WGS) entry which is preliminary data.</text>
</comment>
<dbReference type="AlphaFoldDB" id="A0A1V2ICJ2"/>
<keyword evidence="4" id="KW-1185">Reference proteome</keyword>
<feature type="domain" description="DUF4232" evidence="2">
    <location>
        <begin position="103"/>
        <end position="239"/>
    </location>
</feature>
<evidence type="ECO:0000313" key="4">
    <source>
        <dbReference type="Proteomes" id="UP000188929"/>
    </source>
</evidence>
<dbReference type="STRING" id="1834516.BL253_12755"/>
<proteinExistence type="predicted"/>
<gene>
    <name evidence="3" type="ORF">BL253_12755</name>
</gene>
<dbReference type="InterPro" id="IPR025326">
    <property type="entry name" value="DUF4232"/>
</dbReference>
<accession>A0A1V2ICJ2</accession>
<feature type="compositionally biased region" description="Low complexity" evidence="1">
    <location>
        <begin position="53"/>
        <end position="77"/>
    </location>
</feature>
<sequence length="242" mass="22839">MRTDRVRAPACRRHAGAPRAGRAKAAAVAAVALGLVTAGSGCGSTMAGGSPATVAAASSGAGSRGPAQSAAPSASGRDGVGASGAAAAGSSAAPEEVAAAPVCAAAALSGRLDDIEGAAGQVYGKLVLANAGPAACKLNGFPDVRFVDAGGAELGAPADHDDSRPMPEPALLAPGGTATAVLRITQPGVQQGCLTSDATREASALRVTPPGGTGTVSVGLSGGVAACVSTDVRQLLIGPLSA</sequence>
<dbReference type="OrthoDB" id="3268346at2"/>
<dbReference type="Pfam" id="PF14016">
    <property type="entry name" value="DUF4232"/>
    <property type="match status" value="1"/>
</dbReference>